<feature type="compositionally biased region" description="Basic and acidic residues" evidence="1">
    <location>
        <begin position="60"/>
        <end position="72"/>
    </location>
</feature>
<gene>
    <name evidence="2" type="ORF">AKJ29_11580</name>
</gene>
<evidence type="ECO:0000313" key="2">
    <source>
        <dbReference type="EMBL" id="KPN63316.1"/>
    </source>
</evidence>
<keyword evidence="3" id="KW-1185">Reference proteome</keyword>
<dbReference type="RefSeq" id="WP_055189549.1">
    <property type="nucleotide sequence ID" value="NZ_FPBS01000002.1"/>
</dbReference>
<evidence type="ECO:0000313" key="3">
    <source>
        <dbReference type="Proteomes" id="UP000050471"/>
    </source>
</evidence>
<comment type="caution">
    <text evidence="2">The sequence shown here is derived from an EMBL/GenBank/DDBJ whole genome shotgun (WGS) entry which is preliminary data.</text>
</comment>
<dbReference type="Proteomes" id="UP000050471">
    <property type="component" value="Unassembled WGS sequence"/>
</dbReference>
<protein>
    <submittedName>
        <fullName evidence="2">Uncharacterized protein</fullName>
    </submittedName>
</protein>
<accession>A0A0P7IVQ4</accession>
<reference evidence="2 3" key="1">
    <citation type="submission" date="2015-09" db="EMBL/GenBank/DDBJ databases">
        <title>Draft genome sequence of Aliiroseovarius crassostreae CV919-312TSm, the causative agent of Roseovarius Oyster Disease (formerly Juvenile Oyster Disease).</title>
        <authorList>
            <person name="Kessner L."/>
            <person name="Spinard E."/>
            <person name="Nelson D."/>
        </authorList>
    </citation>
    <scope>NUCLEOTIDE SEQUENCE [LARGE SCALE GENOMIC DNA]</scope>
    <source>
        <strain evidence="2 3">CV919-312</strain>
    </source>
</reference>
<dbReference type="EMBL" id="LKBA01000006">
    <property type="protein sequence ID" value="KPN63316.1"/>
    <property type="molecule type" value="Genomic_DNA"/>
</dbReference>
<evidence type="ECO:0000256" key="1">
    <source>
        <dbReference type="SAM" id="MobiDB-lite"/>
    </source>
</evidence>
<organism evidence="2 3">
    <name type="scientific">Aliiroseovarius crassostreae</name>
    <dbReference type="NCBI Taxonomy" id="154981"/>
    <lineage>
        <taxon>Bacteria</taxon>
        <taxon>Pseudomonadati</taxon>
        <taxon>Pseudomonadota</taxon>
        <taxon>Alphaproteobacteria</taxon>
        <taxon>Rhodobacterales</taxon>
        <taxon>Paracoccaceae</taxon>
        <taxon>Aliiroseovarius</taxon>
    </lineage>
</organism>
<proteinExistence type="predicted"/>
<dbReference type="AlphaFoldDB" id="A0A0P7IVQ4"/>
<feature type="region of interest" description="Disordered" evidence="1">
    <location>
        <begin position="40"/>
        <end position="72"/>
    </location>
</feature>
<name>A0A0P7IVQ4_9RHOB</name>
<sequence>MFPFAKGASSRYVLQAVGHPDGMQRKAKMSFNDLAKKEAAAKKALQEKDPKSQTVPEQISETKSDLADPKTA</sequence>
<feature type="compositionally biased region" description="Basic and acidic residues" evidence="1">
    <location>
        <begin position="40"/>
        <end position="51"/>
    </location>
</feature>